<dbReference type="Gene3D" id="1.20.144.10">
    <property type="entry name" value="Phosphatidic acid phosphatase type 2/haloperoxidase"/>
    <property type="match status" value="1"/>
</dbReference>
<keyword evidence="1" id="KW-0472">Membrane</keyword>
<feature type="transmembrane region" description="Helical" evidence="1">
    <location>
        <begin position="53"/>
        <end position="73"/>
    </location>
</feature>
<keyword evidence="1" id="KW-1133">Transmembrane helix</keyword>
<dbReference type="SMART" id="SM00014">
    <property type="entry name" value="acidPPc"/>
    <property type="match status" value="1"/>
</dbReference>
<dbReference type="InterPro" id="IPR036938">
    <property type="entry name" value="PAP2/HPO_sf"/>
</dbReference>
<dbReference type="EMBL" id="JABWMJ010000013">
    <property type="protein sequence ID" value="NUZ08394.1"/>
    <property type="molecule type" value="Genomic_DNA"/>
</dbReference>
<evidence type="ECO:0000313" key="3">
    <source>
        <dbReference type="EMBL" id="NUZ08394.1"/>
    </source>
</evidence>
<reference evidence="3 4" key="1">
    <citation type="submission" date="2020-06" db="EMBL/GenBank/DDBJ databases">
        <title>Schlegella sp. ID0723 isolated from air conditioner.</title>
        <authorList>
            <person name="Kim D.Y."/>
            <person name="Kim D.-U."/>
        </authorList>
    </citation>
    <scope>NUCLEOTIDE SEQUENCE [LARGE SCALE GENOMIC DNA]</scope>
    <source>
        <strain evidence="3 4">ID0723</strain>
    </source>
</reference>
<dbReference type="PANTHER" id="PTHR14969">
    <property type="entry name" value="SPHINGOSINE-1-PHOSPHATE PHOSPHOHYDROLASE"/>
    <property type="match status" value="1"/>
</dbReference>
<sequence>MNTQLMLMINSWSIAEVIGVASVLSAVGSYWGAPVVALLLFYWRARVGTASAAIAPFRFLVAFAAAMLTAAVAKPLFAFPRPADVLGHELLWVASAPGRLNSFPSGHAVYTAVVVAIVFPLVRWPWKCVLLVLAGAVGWSRVALGAHFPVDVVAGFMLGATWVAVTRRPAEALAVMARRLRERRWPHA</sequence>
<accession>A0A7Y6NSA9</accession>
<proteinExistence type="predicted"/>
<dbReference type="InterPro" id="IPR000326">
    <property type="entry name" value="PAP2/HPO"/>
</dbReference>
<dbReference type="Proteomes" id="UP000529637">
    <property type="component" value="Unassembled WGS sequence"/>
</dbReference>
<dbReference type="SUPFAM" id="SSF48317">
    <property type="entry name" value="Acid phosphatase/Vanadium-dependent haloperoxidase"/>
    <property type="match status" value="1"/>
</dbReference>
<feature type="domain" description="Phosphatidic acid phosphatase type 2/haloperoxidase" evidence="2">
    <location>
        <begin position="57"/>
        <end position="167"/>
    </location>
</feature>
<name>A0A7Y6NSA9_9BURK</name>
<evidence type="ECO:0000259" key="2">
    <source>
        <dbReference type="SMART" id="SM00014"/>
    </source>
</evidence>
<dbReference type="RefSeq" id="WP_176071237.1">
    <property type="nucleotide sequence ID" value="NZ_JABWMJ010000013.1"/>
</dbReference>
<feature type="transmembrane region" description="Helical" evidence="1">
    <location>
        <begin position="12"/>
        <end position="33"/>
    </location>
</feature>
<feature type="transmembrane region" description="Helical" evidence="1">
    <location>
        <begin position="108"/>
        <end position="126"/>
    </location>
</feature>
<evidence type="ECO:0000313" key="4">
    <source>
        <dbReference type="Proteomes" id="UP000529637"/>
    </source>
</evidence>
<comment type="caution">
    <text evidence="3">The sequence shown here is derived from an EMBL/GenBank/DDBJ whole genome shotgun (WGS) entry which is preliminary data.</text>
</comment>
<protein>
    <submittedName>
        <fullName evidence="3">Phosphatase PAP2 family protein</fullName>
    </submittedName>
</protein>
<keyword evidence="4" id="KW-1185">Reference proteome</keyword>
<dbReference type="PANTHER" id="PTHR14969:SF13">
    <property type="entry name" value="AT30094P"/>
    <property type="match status" value="1"/>
</dbReference>
<keyword evidence="1" id="KW-0812">Transmembrane</keyword>
<evidence type="ECO:0000256" key="1">
    <source>
        <dbReference type="SAM" id="Phobius"/>
    </source>
</evidence>
<organism evidence="3 4">
    <name type="scientific">Piscinibacter koreensis</name>
    <dbReference type="NCBI Taxonomy" id="2742824"/>
    <lineage>
        <taxon>Bacteria</taxon>
        <taxon>Pseudomonadati</taxon>
        <taxon>Pseudomonadota</taxon>
        <taxon>Betaproteobacteria</taxon>
        <taxon>Burkholderiales</taxon>
        <taxon>Sphaerotilaceae</taxon>
        <taxon>Piscinibacter</taxon>
    </lineage>
</organism>
<dbReference type="Pfam" id="PF01569">
    <property type="entry name" value="PAP2"/>
    <property type="match status" value="1"/>
</dbReference>
<dbReference type="AlphaFoldDB" id="A0A7Y6NSA9"/>
<gene>
    <name evidence="3" type="ORF">HQN59_21815</name>
</gene>